<dbReference type="RefSeq" id="XP_009494621.1">
    <property type="nucleotide sequence ID" value="XM_009496346.1"/>
</dbReference>
<organism evidence="1">
    <name type="scientific">Fonticula alba</name>
    <name type="common">Slime mold</name>
    <dbReference type="NCBI Taxonomy" id="691883"/>
    <lineage>
        <taxon>Eukaryota</taxon>
        <taxon>Rotosphaerida</taxon>
        <taxon>Fonticulaceae</taxon>
        <taxon>Fonticula</taxon>
    </lineage>
</organism>
<evidence type="ECO:0000313" key="2">
    <source>
        <dbReference type="Proteomes" id="UP000030693"/>
    </source>
</evidence>
<sequence>MDGPEGQVDRAIRAIRSAATLPEFLRAIQTAGALLQPPVDQQTHFRLLRAVHQAMDRRRFVNDMLVPPGSREAERRFDPEATGQDVRRLALSLLAEMAAHPKLTSAEVYLSPLPEVSLVLVQLTEEAPAARAAGPDELHTWAASVEDALTFLLAATEVPGGLLRRELAQLPDLALLLLRGLCKLGAALAVATAASSESSPEPDLASFLPVVFKLVAGLVAGDTEDQAALTTQRHAARALSRHLLPGLAQLLDARADARRFEGLALLRDFLLCLPADLLEALVRPVPSGGQGASGPRPADWLQSIRGILRGIVLSRVPDDKRLDALSLLAILLAACGLGLLTGEGLLREFIVDRNADLMILQDPFVKRRNVTMHFRASTFNLFRYECERALRILGDDSPEALQKVKYLPFERSCSTQPIATSFRLARLLLDTTAEANQPTPSVTINPSMREWKFSPPRSAILQNLRRSRERINLQAFEKSRLSPLN</sequence>
<protein>
    <submittedName>
        <fullName evidence="1">Uncharacterized protein</fullName>
    </submittedName>
</protein>
<accession>A0A058ZC41</accession>
<gene>
    <name evidence="1" type="ORF">H696_02442</name>
</gene>
<dbReference type="AlphaFoldDB" id="A0A058ZC41"/>
<proteinExistence type="predicted"/>
<dbReference type="GeneID" id="20527167"/>
<dbReference type="EMBL" id="KB932203">
    <property type="protein sequence ID" value="KCV71498.1"/>
    <property type="molecule type" value="Genomic_DNA"/>
</dbReference>
<reference evidence="1" key="1">
    <citation type="submission" date="2013-04" db="EMBL/GenBank/DDBJ databases">
        <title>The Genome Sequence of Fonticula alba ATCC 38817.</title>
        <authorList>
            <consortium name="The Broad Institute Genomics Platform"/>
            <person name="Russ C."/>
            <person name="Cuomo C."/>
            <person name="Burger G."/>
            <person name="Gray M.W."/>
            <person name="Holland P.W.H."/>
            <person name="King N."/>
            <person name="Lang F.B.F."/>
            <person name="Roger A.J."/>
            <person name="Ruiz-Trillo I."/>
            <person name="Brown M."/>
            <person name="Walker B."/>
            <person name="Young S."/>
            <person name="Zeng Q."/>
            <person name="Gargeya S."/>
            <person name="Fitzgerald M."/>
            <person name="Haas B."/>
            <person name="Abouelleil A."/>
            <person name="Allen A.W."/>
            <person name="Alvarado L."/>
            <person name="Arachchi H.M."/>
            <person name="Berlin A.M."/>
            <person name="Chapman S.B."/>
            <person name="Gainer-Dewar J."/>
            <person name="Goldberg J."/>
            <person name="Griggs A."/>
            <person name="Gujja S."/>
            <person name="Hansen M."/>
            <person name="Howarth C."/>
            <person name="Imamovic A."/>
            <person name="Ireland A."/>
            <person name="Larimer J."/>
            <person name="McCowan C."/>
            <person name="Murphy C."/>
            <person name="Pearson M."/>
            <person name="Poon T.W."/>
            <person name="Priest M."/>
            <person name="Roberts A."/>
            <person name="Saif S."/>
            <person name="Shea T."/>
            <person name="Sisk P."/>
            <person name="Sykes S."/>
            <person name="Wortman J."/>
            <person name="Nusbaum C."/>
            <person name="Birren B."/>
        </authorList>
    </citation>
    <scope>NUCLEOTIDE SEQUENCE [LARGE SCALE GENOMIC DNA]</scope>
    <source>
        <strain evidence="1">ATCC 38817</strain>
    </source>
</reference>
<evidence type="ECO:0000313" key="1">
    <source>
        <dbReference type="EMBL" id="KCV71498.1"/>
    </source>
</evidence>
<dbReference type="Gene3D" id="1.10.1410.10">
    <property type="match status" value="1"/>
</dbReference>
<dbReference type="Proteomes" id="UP000030693">
    <property type="component" value="Unassembled WGS sequence"/>
</dbReference>
<keyword evidence="2" id="KW-1185">Reference proteome</keyword>
<name>A0A058ZC41_FONAL</name>